<proteinExistence type="predicted"/>
<dbReference type="Proteomes" id="UP001500909">
    <property type="component" value="Unassembled WGS sequence"/>
</dbReference>
<sequence length="110" mass="11640">MTMTLDTPMPETGTGQDTVSYANLTKAQQAGWETLEELTYEATTAAEILALHQAAAPFLGVDLPVNGELVRCDCPTCGDDCDFIGNRDTFGAYDGHPLCLDCAGHAPGDD</sequence>
<organism evidence="1 2">
    <name type="scientific">Streptomyces olivaceiscleroticus</name>
    <dbReference type="NCBI Taxonomy" id="68245"/>
    <lineage>
        <taxon>Bacteria</taxon>
        <taxon>Bacillati</taxon>
        <taxon>Actinomycetota</taxon>
        <taxon>Actinomycetes</taxon>
        <taxon>Kitasatosporales</taxon>
        <taxon>Streptomycetaceae</taxon>
        <taxon>Streptomyces</taxon>
    </lineage>
</organism>
<comment type="caution">
    <text evidence="1">The sequence shown here is derived from an EMBL/GenBank/DDBJ whole genome shotgun (WGS) entry which is preliminary data.</text>
</comment>
<evidence type="ECO:0000313" key="2">
    <source>
        <dbReference type="Proteomes" id="UP001500909"/>
    </source>
</evidence>
<evidence type="ECO:0000313" key="1">
    <source>
        <dbReference type="EMBL" id="GAA0500867.1"/>
    </source>
</evidence>
<name>A0ABN1BN03_9ACTN</name>
<dbReference type="EMBL" id="BAAABY010000070">
    <property type="protein sequence ID" value="GAA0500867.1"/>
    <property type="molecule type" value="Genomic_DNA"/>
</dbReference>
<protein>
    <submittedName>
        <fullName evidence="1">Uncharacterized protein</fullName>
    </submittedName>
</protein>
<keyword evidence="2" id="KW-1185">Reference proteome</keyword>
<accession>A0ABN1BN03</accession>
<gene>
    <name evidence="1" type="ORF">GCM10010361_77950</name>
</gene>
<dbReference type="RefSeq" id="WP_346100426.1">
    <property type="nucleotide sequence ID" value="NZ_BAAABY010000070.1"/>
</dbReference>
<reference evidence="1 2" key="1">
    <citation type="journal article" date="2019" name="Int. J. Syst. Evol. Microbiol.">
        <title>The Global Catalogue of Microorganisms (GCM) 10K type strain sequencing project: providing services to taxonomists for standard genome sequencing and annotation.</title>
        <authorList>
            <consortium name="The Broad Institute Genomics Platform"/>
            <consortium name="The Broad Institute Genome Sequencing Center for Infectious Disease"/>
            <person name="Wu L."/>
            <person name="Ma J."/>
        </authorList>
    </citation>
    <scope>NUCLEOTIDE SEQUENCE [LARGE SCALE GENOMIC DNA]</scope>
    <source>
        <strain evidence="1 2">JCM 4805</strain>
    </source>
</reference>